<protein>
    <recommendedName>
        <fullName evidence="3">Tetratricopeptide repeat protein</fullName>
    </recommendedName>
</protein>
<evidence type="ECO:0000313" key="2">
    <source>
        <dbReference type="Proteomes" id="UP000478148"/>
    </source>
</evidence>
<organism evidence="1 2">
    <name type="scientific">Verrucosispora sioxanthis</name>
    <dbReference type="NCBI Taxonomy" id="2499994"/>
    <lineage>
        <taxon>Bacteria</taxon>
        <taxon>Bacillati</taxon>
        <taxon>Actinomycetota</taxon>
        <taxon>Actinomycetes</taxon>
        <taxon>Micromonosporales</taxon>
        <taxon>Micromonosporaceae</taxon>
        <taxon>Micromonospora</taxon>
    </lineage>
</organism>
<dbReference type="RefSeq" id="WP_164445862.1">
    <property type="nucleotide sequence ID" value="NZ_SAIY01000001.1"/>
</dbReference>
<evidence type="ECO:0008006" key="3">
    <source>
        <dbReference type="Google" id="ProtNLM"/>
    </source>
</evidence>
<reference evidence="1 2" key="1">
    <citation type="submission" date="2020-02" db="EMBL/GenBank/DDBJ databases">
        <title>Draft Genome Sequence of Verrucosispora sp. Strain CWR15, Isolated from Gulf of Mexico Sponge.</title>
        <authorList>
            <person name="Kennedy S.J."/>
            <person name="Cella E."/>
            <person name="Azarian T."/>
            <person name="Baker B.J."/>
            <person name="Shaw L.N."/>
        </authorList>
    </citation>
    <scope>NUCLEOTIDE SEQUENCE [LARGE SCALE GENOMIC DNA]</scope>
    <source>
        <strain evidence="1 2">CWR15</strain>
    </source>
</reference>
<dbReference type="Proteomes" id="UP000478148">
    <property type="component" value="Unassembled WGS sequence"/>
</dbReference>
<comment type="caution">
    <text evidence="1">The sequence shown here is derived from an EMBL/GenBank/DDBJ whole genome shotgun (WGS) entry which is preliminary data.</text>
</comment>
<sequence length="87" mass="9616">MEKAHQLVAARRKSTAVVLGNLTLANIRHRDLDTATSYLHQAISVIERTRAGGGLNLAFAAARELRPWSDRPAVQDVNERLLTLMTP</sequence>
<proteinExistence type="predicted"/>
<accession>A0A6M1KVI3</accession>
<evidence type="ECO:0000313" key="1">
    <source>
        <dbReference type="EMBL" id="NGM12039.1"/>
    </source>
</evidence>
<name>A0A6M1KVI3_9ACTN</name>
<keyword evidence="2" id="KW-1185">Reference proteome</keyword>
<gene>
    <name evidence="1" type="ORF">ENC19_04775</name>
</gene>
<dbReference type="AlphaFoldDB" id="A0A6M1KVI3"/>
<dbReference type="EMBL" id="SAIY01000001">
    <property type="protein sequence ID" value="NGM12039.1"/>
    <property type="molecule type" value="Genomic_DNA"/>
</dbReference>